<dbReference type="SUPFAM" id="SSF54001">
    <property type="entry name" value="Cysteine proteinases"/>
    <property type="match status" value="1"/>
</dbReference>
<accession>A0A4U8Z4N0</accession>
<gene>
    <name evidence="1" type="ORF">MTUNDRAET4_3374</name>
</gene>
<dbReference type="EMBL" id="LR536450">
    <property type="protein sequence ID" value="VFU10261.1"/>
    <property type="molecule type" value="Genomic_DNA"/>
</dbReference>
<evidence type="ECO:0000313" key="2">
    <source>
        <dbReference type="Proteomes" id="UP000294360"/>
    </source>
</evidence>
<dbReference type="Gene3D" id="3.90.1720.10">
    <property type="entry name" value="endopeptidase domain like (from Nostoc punctiforme)"/>
    <property type="match status" value="1"/>
</dbReference>
<dbReference type="KEGG" id="mtun:MTUNDRAET4_3374"/>
<organism evidence="1 2">
    <name type="scientific">Methylocella tundrae</name>
    <dbReference type="NCBI Taxonomy" id="227605"/>
    <lineage>
        <taxon>Bacteria</taxon>
        <taxon>Pseudomonadati</taxon>
        <taxon>Pseudomonadota</taxon>
        <taxon>Alphaproteobacteria</taxon>
        <taxon>Hyphomicrobiales</taxon>
        <taxon>Beijerinckiaceae</taxon>
        <taxon>Methylocella</taxon>
    </lineage>
</organism>
<dbReference type="OrthoDB" id="6058745at2"/>
<dbReference type="InterPro" id="IPR038765">
    <property type="entry name" value="Papain-like_cys_pep_sf"/>
</dbReference>
<protein>
    <recommendedName>
        <fullName evidence="3">Phage cell wall peptidase, NlpC/P60 family</fullName>
    </recommendedName>
</protein>
<name>A0A4U8Z4N0_METTU</name>
<proteinExistence type="predicted"/>
<dbReference type="AlphaFoldDB" id="A0A4U8Z4N0"/>
<evidence type="ECO:0008006" key="3">
    <source>
        <dbReference type="Google" id="ProtNLM"/>
    </source>
</evidence>
<dbReference type="Proteomes" id="UP000294360">
    <property type="component" value="Chromosome"/>
</dbReference>
<evidence type="ECO:0000313" key="1">
    <source>
        <dbReference type="EMBL" id="VFU10261.1"/>
    </source>
</evidence>
<reference evidence="1 2" key="1">
    <citation type="submission" date="2019-03" db="EMBL/GenBank/DDBJ databases">
        <authorList>
            <person name="Kox A.R. M."/>
        </authorList>
    </citation>
    <scope>NUCLEOTIDE SEQUENCE [LARGE SCALE GENOMIC DNA]</scope>
    <source>
        <strain evidence="1">MTUNDRAET4 annotated genome</strain>
    </source>
</reference>
<sequence length="150" mass="17233">MNTDDCQRARIVAEARRWIGTPYHSCADILGAGVDCGMLLVRVYVDLGLVPPFDPRPYPEDWHLHRSAERYLGFIVKTCKEIAAPRLGDIVVFKYGRCFSHGAIVTEENPITIVHAFQPYGVVFEEEVRRNAQLVEPKRPRRYFSLWKGE</sequence>